<dbReference type="PANTHER" id="PTHR23403:SF1">
    <property type="entry name" value="TREHALASE"/>
    <property type="match status" value="1"/>
</dbReference>
<feature type="signal peptide" evidence="3">
    <location>
        <begin position="1"/>
        <end position="18"/>
    </location>
</feature>
<evidence type="ECO:0000313" key="5">
    <source>
        <dbReference type="Proteomes" id="UP000708208"/>
    </source>
</evidence>
<comment type="caution">
    <text evidence="4">The sequence shown here is derived from an EMBL/GenBank/DDBJ whole genome shotgun (WGS) entry which is preliminary data.</text>
</comment>
<sequence length="144" mass="16559">MYTIHLTVLTLSVAFVTARKPCDSTIYCYGNLLHTIQVSDIFNDSKTFVDMSLRHSPEIVEENFQVLFSKEGPTIEEDSLKNFVHSNFNPGGEKIEEWFPEDWNPSPKLLEKIEDKDLKNFASDVNAIWKQLGRKIKPGLKTRP</sequence>
<comment type="catalytic activity">
    <reaction evidence="1">
        <text>alpha,alpha-trehalose + H2O = alpha-D-glucose + beta-D-glucose</text>
        <dbReference type="Rhea" id="RHEA:32675"/>
        <dbReference type="ChEBI" id="CHEBI:15377"/>
        <dbReference type="ChEBI" id="CHEBI:15903"/>
        <dbReference type="ChEBI" id="CHEBI:16551"/>
        <dbReference type="ChEBI" id="CHEBI:17925"/>
        <dbReference type="EC" id="3.2.1.28"/>
    </reaction>
</comment>
<feature type="non-terminal residue" evidence="4">
    <location>
        <position position="144"/>
    </location>
</feature>
<dbReference type="PANTHER" id="PTHR23403">
    <property type="entry name" value="TREHALASE"/>
    <property type="match status" value="1"/>
</dbReference>
<organism evidence="4 5">
    <name type="scientific">Allacma fusca</name>
    <dbReference type="NCBI Taxonomy" id="39272"/>
    <lineage>
        <taxon>Eukaryota</taxon>
        <taxon>Metazoa</taxon>
        <taxon>Ecdysozoa</taxon>
        <taxon>Arthropoda</taxon>
        <taxon>Hexapoda</taxon>
        <taxon>Collembola</taxon>
        <taxon>Symphypleona</taxon>
        <taxon>Sminthuridae</taxon>
        <taxon>Allacma</taxon>
    </lineage>
</organism>
<dbReference type="Pfam" id="PF01204">
    <property type="entry name" value="Trehalase"/>
    <property type="match status" value="1"/>
</dbReference>
<dbReference type="AlphaFoldDB" id="A0A8J2KBV4"/>
<evidence type="ECO:0000256" key="2">
    <source>
        <dbReference type="ARBA" id="ARBA00031637"/>
    </source>
</evidence>
<keyword evidence="3" id="KW-0732">Signal</keyword>
<evidence type="ECO:0000256" key="1">
    <source>
        <dbReference type="ARBA" id="ARBA00001576"/>
    </source>
</evidence>
<proteinExistence type="predicted"/>
<feature type="chain" id="PRO_5035243289" description="Alpha,alpha-trehalose glucohydrolase" evidence="3">
    <location>
        <begin position="19"/>
        <end position="144"/>
    </location>
</feature>
<protein>
    <recommendedName>
        <fullName evidence="2">Alpha,alpha-trehalose glucohydrolase</fullName>
    </recommendedName>
</protein>
<accession>A0A8J2KBV4</accession>
<dbReference type="OrthoDB" id="3542292at2759"/>
<dbReference type="EMBL" id="CAJVCH010237951">
    <property type="protein sequence ID" value="CAG7732819.1"/>
    <property type="molecule type" value="Genomic_DNA"/>
</dbReference>
<dbReference type="Proteomes" id="UP000708208">
    <property type="component" value="Unassembled WGS sequence"/>
</dbReference>
<gene>
    <name evidence="4" type="ORF">AFUS01_LOCUS21305</name>
</gene>
<dbReference type="GO" id="GO:0004555">
    <property type="term" value="F:alpha,alpha-trehalase activity"/>
    <property type="evidence" value="ECO:0007669"/>
    <property type="project" value="UniProtKB-EC"/>
</dbReference>
<evidence type="ECO:0000313" key="4">
    <source>
        <dbReference type="EMBL" id="CAG7732819.1"/>
    </source>
</evidence>
<dbReference type="GO" id="GO:0005993">
    <property type="term" value="P:trehalose catabolic process"/>
    <property type="evidence" value="ECO:0007669"/>
    <property type="project" value="TreeGrafter"/>
</dbReference>
<name>A0A8J2KBV4_9HEXA</name>
<evidence type="ECO:0000256" key="3">
    <source>
        <dbReference type="SAM" id="SignalP"/>
    </source>
</evidence>
<reference evidence="4" key="1">
    <citation type="submission" date="2021-06" db="EMBL/GenBank/DDBJ databases">
        <authorList>
            <person name="Hodson N. C."/>
            <person name="Mongue J. A."/>
            <person name="Jaron S. K."/>
        </authorList>
    </citation>
    <scope>NUCLEOTIDE SEQUENCE</scope>
</reference>
<dbReference type="InterPro" id="IPR001661">
    <property type="entry name" value="Glyco_hydro_37"/>
</dbReference>
<keyword evidence="5" id="KW-1185">Reference proteome</keyword>